<evidence type="ECO:0000313" key="4">
    <source>
        <dbReference type="EMBL" id="GBF40209.1"/>
    </source>
</evidence>
<dbReference type="GO" id="GO:0016491">
    <property type="term" value="F:oxidoreductase activity"/>
    <property type="evidence" value="ECO:0007669"/>
    <property type="project" value="UniProtKB-KW"/>
</dbReference>
<dbReference type="OrthoDB" id="9775296at2"/>
<evidence type="ECO:0000313" key="5">
    <source>
        <dbReference type="Proteomes" id="UP000245076"/>
    </source>
</evidence>
<dbReference type="PANTHER" id="PTHR44196">
    <property type="entry name" value="DEHYDROGENASE/REDUCTASE SDR FAMILY MEMBER 7B"/>
    <property type="match status" value="1"/>
</dbReference>
<reference evidence="4 5" key="1">
    <citation type="submission" date="2018-02" db="EMBL/GenBank/DDBJ databases">
        <title>Novel Leptospira species isolated from soil and water in Japan.</title>
        <authorList>
            <person name="Nakao R."/>
            <person name="Masuzawa T."/>
        </authorList>
    </citation>
    <scope>NUCLEOTIDE SEQUENCE [LARGE SCALE GENOMIC DNA]</scope>
    <source>
        <strain evidence="4 5">E8</strain>
    </source>
</reference>
<dbReference type="EMBL" id="BFAY01000011">
    <property type="protein sequence ID" value="GBF40209.1"/>
    <property type="molecule type" value="Genomic_DNA"/>
</dbReference>
<dbReference type="PANTHER" id="PTHR44196:SF1">
    <property type="entry name" value="DEHYDROGENASE_REDUCTASE SDR FAMILY MEMBER 7B"/>
    <property type="match status" value="1"/>
</dbReference>
<sequence length="269" mass="30249">MRTTRKTAIITGAGGGLGEALAIQLSKRDYDLALVDINSKGLSKVKEKVRTPKNFISTHIADVSYPSQVEKTIRSVEKQHGRIDVLVNNAGIYIAAPFSQLDLTDFKKVMDINFMGTVYFTKYALPILQKSDSPSVINVCSDFGLIGFPNKIAYSSSKAAMRGFTNCLWTEEGDKNLHVMIVYPPAIDTGLIKNAKFWKIEKRTLEFEFVRKNSISAELVAKRILEGMEKKKKVLKIGFTIRVIDIASRYFPETTHTILTKLKNRFDFV</sequence>
<dbReference type="SUPFAM" id="SSF51735">
    <property type="entry name" value="NAD(P)-binding Rossmann-fold domains"/>
    <property type="match status" value="1"/>
</dbReference>
<dbReference type="PRINTS" id="PR00081">
    <property type="entry name" value="GDHRDH"/>
</dbReference>
<accession>A0A2P2D6E5</accession>
<dbReference type="InterPro" id="IPR036291">
    <property type="entry name" value="NAD(P)-bd_dom_sf"/>
</dbReference>
<dbReference type="InterPro" id="IPR002347">
    <property type="entry name" value="SDR_fam"/>
</dbReference>
<dbReference type="PRINTS" id="PR00080">
    <property type="entry name" value="SDRFAMILY"/>
</dbReference>
<proteinExistence type="inferred from homology"/>
<dbReference type="AlphaFoldDB" id="A0A2P2D6E5"/>
<evidence type="ECO:0000256" key="3">
    <source>
        <dbReference type="RuleBase" id="RU000363"/>
    </source>
</evidence>
<keyword evidence="2" id="KW-0560">Oxidoreductase</keyword>
<organism evidence="4 5">
    <name type="scientific">Leptospira johnsonii</name>
    <dbReference type="NCBI Taxonomy" id="1917820"/>
    <lineage>
        <taxon>Bacteria</taxon>
        <taxon>Pseudomonadati</taxon>
        <taxon>Spirochaetota</taxon>
        <taxon>Spirochaetia</taxon>
        <taxon>Leptospirales</taxon>
        <taxon>Leptospiraceae</taxon>
        <taxon>Leptospira</taxon>
    </lineage>
</organism>
<dbReference type="Pfam" id="PF00106">
    <property type="entry name" value="adh_short"/>
    <property type="match status" value="1"/>
</dbReference>
<dbReference type="Proteomes" id="UP000245076">
    <property type="component" value="Unassembled WGS sequence"/>
</dbReference>
<comment type="caution">
    <text evidence="4">The sequence shown here is derived from an EMBL/GenBank/DDBJ whole genome shotgun (WGS) entry which is preliminary data.</text>
</comment>
<gene>
    <name evidence="4" type="ORF">LPTSP1_32230</name>
</gene>
<protein>
    <submittedName>
        <fullName evidence="4">KR domain protein</fullName>
    </submittedName>
</protein>
<keyword evidence="5" id="KW-1185">Reference proteome</keyword>
<name>A0A2P2D6E5_9LEPT</name>
<evidence type="ECO:0000256" key="2">
    <source>
        <dbReference type="ARBA" id="ARBA00023002"/>
    </source>
</evidence>
<evidence type="ECO:0000256" key="1">
    <source>
        <dbReference type="ARBA" id="ARBA00006484"/>
    </source>
</evidence>
<dbReference type="RefSeq" id="WP_108929711.1">
    <property type="nucleotide sequence ID" value="NZ_BFAY01000011.1"/>
</dbReference>
<comment type="similarity">
    <text evidence="1 3">Belongs to the short-chain dehydrogenases/reductases (SDR) family.</text>
</comment>
<dbReference type="Gene3D" id="3.40.50.720">
    <property type="entry name" value="NAD(P)-binding Rossmann-like Domain"/>
    <property type="match status" value="1"/>
</dbReference>
<dbReference type="GO" id="GO:0016020">
    <property type="term" value="C:membrane"/>
    <property type="evidence" value="ECO:0007669"/>
    <property type="project" value="TreeGrafter"/>
</dbReference>